<evidence type="ECO:0000313" key="4">
    <source>
        <dbReference type="EMBL" id="RTJ78301.1"/>
    </source>
</evidence>
<keyword evidence="1" id="KW-0547">Nucleotide-binding</keyword>
<dbReference type="GO" id="GO:0016301">
    <property type="term" value="F:kinase activity"/>
    <property type="evidence" value="ECO:0007669"/>
    <property type="project" value="InterPro"/>
</dbReference>
<dbReference type="Proteomes" id="UP000288507">
    <property type="component" value="Unassembled WGS sequence"/>
</dbReference>
<feature type="domain" description="Zeta toxin" evidence="3">
    <location>
        <begin position="5"/>
        <end position="163"/>
    </location>
</feature>
<evidence type="ECO:0000256" key="1">
    <source>
        <dbReference type="ARBA" id="ARBA00022741"/>
    </source>
</evidence>
<dbReference type="GO" id="GO:0005524">
    <property type="term" value="F:ATP binding"/>
    <property type="evidence" value="ECO:0007669"/>
    <property type="project" value="UniProtKB-KW"/>
</dbReference>
<dbReference type="InterPro" id="IPR010488">
    <property type="entry name" value="Zeta_toxin_domain"/>
</dbReference>
<dbReference type="EMBL" id="PRBV01000015">
    <property type="protein sequence ID" value="RTJ78301.1"/>
    <property type="molecule type" value="Genomic_DNA"/>
</dbReference>
<proteinExistence type="predicted"/>
<dbReference type="InterPro" id="IPR027417">
    <property type="entry name" value="P-loop_NTPase"/>
</dbReference>
<dbReference type="PANTHER" id="PTHR39206">
    <property type="entry name" value="SLL8004 PROTEIN"/>
    <property type="match status" value="1"/>
</dbReference>
<sequence length="207" mass="24501">MSANFIIITGTNGVGKSTLGQNFSKQFQIPFINIDLFYFDKYKAYREYTQDEIIETSKEIFALREHYFKTNQSFIQETIITEPKKILTLLEKAKEYGFNTSLFYVGIEQENISKSQERVNERYSKGLHYVKPKDIQANLKDVNACFKELCEHFDSICIYDNENFPKKILDIRNKEIYKKEDNLSNFYLNLIQATFIDELKNFINKTH</sequence>
<dbReference type="AlphaFoldDB" id="A0A430WJT3"/>
<evidence type="ECO:0000313" key="5">
    <source>
        <dbReference type="Proteomes" id="UP000288507"/>
    </source>
</evidence>
<comment type="caution">
    <text evidence="4">The sequence shown here is derived from an EMBL/GenBank/DDBJ whole genome shotgun (WGS) entry which is preliminary data.</text>
</comment>
<name>A0A430WJT3_CAMJU</name>
<evidence type="ECO:0000259" key="3">
    <source>
        <dbReference type="Pfam" id="PF06414"/>
    </source>
</evidence>
<organism evidence="4 5">
    <name type="scientific">Campylobacter jejuni</name>
    <dbReference type="NCBI Taxonomy" id="197"/>
    <lineage>
        <taxon>Bacteria</taxon>
        <taxon>Pseudomonadati</taxon>
        <taxon>Campylobacterota</taxon>
        <taxon>Epsilonproteobacteria</taxon>
        <taxon>Campylobacterales</taxon>
        <taxon>Campylobacteraceae</taxon>
        <taxon>Campylobacter</taxon>
    </lineage>
</organism>
<dbReference type="SUPFAM" id="SSF52540">
    <property type="entry name" value="P-loop containing nucleoside triphosphate hydrolases"/>
    <property type="match status" value="1"/>
</dbReference>
<keyword evidence="2" id="KW-0067">ATP-binding</keyword>
<gene>
    <name evidence="4" type="ORF">C3H57_08930</name>
</gene>
<reference evidence="4 5" key="1">
    <citation type="journal article" date="2019" name="Appl. Environ. Microbiol.">
        <title>Population genetics and characterization of Campylobacter jejuni isolates in western jackdaws and game birds in Finland.</title>
        <authorList>
            <person name="Kovanen S."/>
            <person name="Rossi M."/>
            <person name="Pohja-Mykra M."/>
            <person name="Nieminen T."/>
            <person name="Raunio-Saarnisto M."/>
            <person name="Sauvala M."/>
            <person name="Fredriksson-Ahomaa M."/>
            <person name="Hanninen M.L."/>
            <person name="Kivisto R."/>
        </authorList>
    </citation>
    <scope>NUCLEOTIDE SEQUENCE [LARGE SCALE GENOMIC DNA]</scope>
    <source>
        <strain evidence="4 5">CB313</strain>
    </source>
</reference>
<evidence type="ECO:0000256" key="2">
    <source>
        <dbReference type="ARBA" id="ARBA00022840"/>
    </source>
</evidence>
<dbReference type="Gene3D" id="3.40.50.300">
    <property type="entry name" value="P-loop containing nucleotide triphosphate hydrolases"/>
    <property type="match status" value="1"/>
</dbReference>
<dbReference type="Pfam" id="PF06414">
    <property type="entry name" value="Zeta_toxin"/>
    <property type="match status" value="1"/>
</dbReference>
<protein>
    <recommendedName>
        <fullName evidence="3">Zeta toxin domain-containing protein</fullName>
    </recommendedName>
</protein>
<accession>A0A430WJT3</accession>
<dbReference type="PANTHER" id="PTHR39206:SF1">
    <property type="entry name" value="SLL8004 PROTEIN"/>
    <property type="match status" value="1"/>
</dbReference>
<dbReference type="RefSeq" id="WP_126211302.1">
    <property type="nucleotide sequence ID" value="NZ_PQZP01000010.1"/>
</dbReference>